<keyword evidence="1" id="KW-0472">Membrane</keyword>
<keyword evidence="1" id="KW-0812">Transmembrane</keyword>
<feature type="transmembrane region" description="Helical" evidence="1">
    <location>
        <begin position="52"/>
        <end position="73"/>
    </location>
</feature>
<protein>
    <recommendedName>
        <fullName evidence="3">PEGA domain-containing protein</fullName>
    </recommendedName>
</protein>
<dbReference type="SUPFAM" id="SSF49464">
    <property type="entry name" value="Carboxypeptidase regulatory domain-like"/>
    <property type="match status" value="1"/>
</dbReference>
<reference evidence="2" key="1">
    <citation type="journal article" date="2014" name="Front. Microbiol.">
        <title>High frequency of phylogenetically diverse reductive dehalogenase-homologous genes in deep subseafloor sedimentary metagenomes.</title>
        <authorList>
            <person name="Kawai M."/>
            <person name="Futagami T."/>
            <person name="Toyoda A."/>
            <person name="Takaki Y."/>
            <person name="Nishi S."/>
            <person name="Hori S."/>
            <person name="Arai W."/>
            <person name="Tsubouchi T."/>
            <person name="Morono Y."/>
            <person name="Uchiyama I."/>
            <person name="Ito T."/>
            <person name="Fujiyama A."/>
            <person name="Inagaki F."/>
            <person name="Takami H."/>
        </authorList>
    </citation>
    <scope>NUCLEOTIDE SEQUENCE</scope>
    <source>
        <strain evidence="2">Expedition CK06-06</strain>
    </source>
</reference>
<evidence type="ECO:0000256" key="1">
    <source>
        <dbReference type="SAM" id="Phobius"/>
    </source>
</evidence>
<evidence type="ECO:0000313" key="2">
    <source>
        <dbReference type="EMBL" id="GAG92322.1"/>
    </source>
</evidence>
<dbReference type="Gene3D" id="2.60.40.1120">
    <property type="entry name" value="Carboxypeptidase-like, regulatory domain"/>
    <property type="match status" value="1"/>
</dbReference>
<comment type="caution">
    <text evidence="2">The sequence shown here is derived from an EMBL/GenBank/DDBJ whole genome shotgun (WGS) entry which is preliminary data.</text>
</comment>
<keyword evidence="1" id="KW-1133">Transmembrane helix</keyword>
<sequence length="74" mass="7743">MVRGNTDENGIAVFTVEEGTYLVTAGKSGYATQIVEVIVNQDATLEITLQPVALEGIVLTGAFVGVGLIMFALI</sequence>
<accession>X1CGU6</accession>
<organism evidence="2">
    <name type="scientific">marine sediment metagenome</name>
    <dbReference type="NCBI Taxonomy" id="412755"/>
    <lineage>
        <taxon>unclassified sequences</taxon>
        <taxon>metagenomes</taxon>
        <taxon>ecological metagenomes</taxon>
    </lineage>
</organism>
<dbReference type="EMBL" id="BART01026054">
    <property type="protein sequence ID" value="GAG92322.1"/>
    <property type="molecule type" value="Genomic_DNA"/>
</dbReference>
<dbReference type="InterPro" id="IPR008969">
    <property type="entry name" value="CarboxyPept-like_regulatory"/>
</dbReference>
<evidence type="ECO:0008006" key="3">
    <source>
        <dbReference type="Google" id="ProtNLM"/>
    </source>
</evidence>
<gene>
    <name evidence="2" type="ORF">S01H4_46589</name>
</gene>
<dbReference type="AlphaFoldDB" id="X1CGU6"/>
<name>X1CGU6_9ZZZZ</name>
<proteinExistence type="predicted"/>